<dbReference type="EMBL" id="BLYV01000099">
    <property type="protein sequence ID" value="GFP12608.1"/>
    <property type="molecule type" value="Genomic_DNA"/>
</dbReference>
<reference evidence="3" key="1">
    <citation type="submission" date="2018-01" db="EMBL/GenBank/DDBJ databases">
        <authorList>
            <person name="Gaut B.S."/>
            <person name="Morton B.R."/>
            <person name="Clegg M.T."/>
            <person name="Duvall M.R."/>
        </authorList>
    </citation>
    <scope>NUCLEOTIDE SEQUENCE</scope>
    <source>
        <strain evidence="3">Lactobacillus helveticus</strain>
    </source>
</reference>
<dbReference type="EMBL" id="OGTV01000054">
    <property type="protein sequence ID" value="SPB24124.1"/>
    <property type="molecule type" value="Genomic_DNA"/>
</dbReference>
<dbReference type="RefSeq" id="WP_003630034.1">
    <property type="nucleotide sequence ID" value="NZ_BLYS01000488.1"/>
</dbReference>
<name>A0A2V4F4R8_LACHE</name>
<reference evidence="2" key="2">
    <citation type="submission" date="2020-07" db="EMBL/GenBank/DDBJ databases">
        <title>Draft genome sequence of Lactobacillus helveticus strain JCM 1062.</title>
        <authorList>
            <person name="Endo A."/>
            <person name="Maeno S."/>
            <person name="Kido Y."/>
        </authorList>
    </citation>
    <scope>NUCLEOTIDE SEQUENCE</scope>
    <source>
        <strain evidence="2">JCM 1062</strain>
    </source>
</reference>
<dbReference type="Proteomes" id="UP000630086">
    <property type="component" value="Unassembled WGS sequence"/>
</dbReference>
<evidence type="ECO:0000313" key="3">
    <source>
        <dbReference type="EMBL" id="SPB24124.1"/>
    </source>
</evidence>
<feature type="compositionally biased region" description="Basic residues" evidence="1">
    <location>
        <begin position="181"/>
        <end position="192"/>
    </location>
</feature>
<protein>
    <recommendedName>
        <fullName evidence="4">DUF4145 domain-containing protein</fullName>
    </recommendedName>
</protein>
<proteinExistence type="predicted"/>
<gene>
    <name evidence="3" type="ORF">BDKNPLJD_01006</name>
    <name evidence="2" type="ORF">LHEJCM1062_04800</name>
</gene>
<feature type="compositionally biased region" description="Basic and acidic residues" evidence="1">
    <location>
        <begin position="196"/>
        <end position="208"/>
    </location>
</feature>
<organism evidence="3">
    <name type="scientific">Lactobacillus helveticus</name>
    <name type="common">Lactobacillus suntoryeus</name>
    <dbReference type="NCBI Taxonomy" id="1587"/>
    <lineage>
        <taxon>Bacteria</taxon>
        <taxon>Bacillati</taxon>
        <taxon>Bacillota</taxon>
        <taxon>Bacilli</taxon>
        <taxon>Lactobacillales</taxon>
        <taxon>Lactobacillaceae</taxon>
        <taxon>Lactobacillus</taxon>
    </lineage>
</organism>
<accession>A0A2V4F4R8</accession>
<sequence length="223" mass="26519">MEINFNFVKNSPTFSEQDSAAEKIHKLYTIDDYRDVISNSRLLLETLTKKLFKLENLNAYYHVPDGEYRNLRNDTHYLRSELDYPLSIMDLFDEVRRMGNAAIHDSKIEPDKKQAWRCICDLHDILVFLINSYDGQDLYYIRPDIAMEAQTSKQFHSRMKNTKPHIKLKDHQTKKVEKNHSHTNLKKAKHFSSAKTVDKPAEKHEHTQPTKQNWFTKLFHKRK</sequence>
<feature type="region of interest" description="Disordered" evidence="1">
    <location>
        <begin position="174"/>
        <end position="212"/>
    </location>
</feature>
<evidence type="ECO:0000256" key="1">
    <source>
        <dbReference type="SAM" id="MobiDB-lite"/>
    </source>
</evidence>
<evidence type="ECO:0008006" key="4">
    <source>
        <dbReference type="Google" id="ProtNLM"/>
    </source>
</evidence>
<dbReference type="AlphaFoldDB" id="A0A2V4F4R8"/>
<evidence type="ECO:0000313" key="2">
    <source>
        <dbReference type="EMBL" id="GFP12608.1"/>
    </source>
</evidence>